<keyword evidence="3" id="KW-1185">Reference proteome</keyword>
<comment type="caution">
    <text evidence="2">The sequence shown here is derived from an EMBL/GenBank/DDBJ whole genome shotgun (WGS) entry which is preliminary data.</text>
</comment>
<evidence type="ECO:0000313" key="2">
    <source>
        <dbReference type="EMBL" id="KAK6985215.1"/>
    </source>
</evidence>
<evidence type="ECO:0000313" key="3">
    <source>
        <dbReference type="Proteomes" id="UP001362999"/>
    </source>
</evidence>
<dbReference type="EMBL" id="JAWWNJ010000132">
    <property type="protein sequence ID" value="KAK6985215.1"/>
    <property type="molecule type" value="Genomic_DNA"/>
</dbReference>
<organism evidence="2 3">
    <name type="scientific">Favolaschia claudopus</name>
    <dbReference type="NCBI Taxonomy" id="2862362"/>
    <lineage>
        <taxon>Eukaryota</taxon>
        <taxon>Fungi</taxon>
        <taxon>Dikarya</taxon>
        <taxon>Basidiomycota</taxon>
        <taxon>Agaricomycotina</taxon>
        <taxon>Agaricomycetes</taxon>
        <taxon>Agaricomycetidae</taxon>
        <taxon>Agaricales</taxon>
        <taxon>Marasmiineae</taxon>
        <taxon>Mycenaceae</taxon>
        <taxon>Favolaschia</taxon>
    </lineage>
</organism>
<accession>A0AAV9ZMH4</accession>
<feature type="region of interest" description="Disordered" evidence="1">
    <location>
        <begin position="155"/>
        <end position="176"/>
    </location>
</feature>
<protein>
    <submittedName>
        <fullName evidence="2">Uncharacterized protein</fullName>
    </submittedName>
</protein>
<evidence type="ECO:0000256" key="1">
    <source>
        <dbReference type="SAM" id="MobiDB-lite"/>
    </source>
</evidence>
<name>A0AAV9ZMH4_9AGAR</name>
<dbReference type="AlphaFoldDB" id="A0AAV9ZMH4"/>
<dbReference type="Proteomes" id="UP001362999">
    <property type="component" value="Unassembled WGS sequence"/>
</dbReference>
<proteinExistence type="predicted"/>
<sequence>MPSLRERPSLEDLSVSMSNFENTFQIMRDAQPRNRVGSDASSSYFNVPVPGQAAVRGHRHRESNFLVSSQDPLCRFTITIAAMAATASAKTIRVQAEAVWRISMRANGGRAAWAKHRQKSLVDSRMSDVSVGRLGRPGVGEKMFMDVDYAQPLTAISASPPESHRELRDRSSWDFH</sequence>
<reference evidence="2 3" key="1">
    <citation type="journal article" date="2024" name="J Genomics">
        <title>Draft genome sequencing and assembly of Favolaschia claudopus CIRM-BRFM 2984 isolated from oak limbs.</title>
        <authorList>
            <person name="Navarro D."/>
            <person name="Drula E."/>
            <person name="Chaduli D."/>
            <person name="Cazenave R."/>
            <person name="Ahrendt S."/>
            <person name="Wang J."/>
            <person name="Lipzen A."/>
            <person name="Daum C."/>
            <person name="Barry K."/>
            <person name="Grigoriev I.V."/>
            <person name="Favel A."/>
            <person name="Rosso M.N."/>
            <person name="Martin F."/>
        </authorList>
    </citation>
    <scope>NUCLEOTIDE SEQUENCE [LARGE SCALE GENOMIC DNA]</scope>
    <source>
        <strain evidence="2 3">CIRM-BRFM 2984</strain>
    </source>
</reference>
<gene>
    <name evidence="2" type="ORF">R3P38DRAFT_3450713</name>
</gene>
<feature type="compositionally biased region" description="Basic and acidic residues" evidence="1">
    <location>
        <begin position="162"/>
        <end position="176"/>
    </location>
</feature>